<protein>
    <submittedName>
        <fullName evidence="1">Uncharacterized protein</fullName>
    </submittedName>
</protein>
<sequence>MTSCGWSDAGFSWTRPSRPATTSFDTPFVAAAFMAARADGSLVFPFESTRVCSFAPKFFSGRMLLVILCAASGMASMPQPIRIWPPWFRSQWPFARESAMYW</sequence>
<gene>
    <name evidence="1" type="ORF">GCM10023321_70200</name>
</gene>
<reference evidence="2" key="1">
    <citation type="journal article" date="2019" name="Int. J. Syst. Evol. Microbiol.">
        <title>The Global Catalogue of Microorganisms (GCM) 10K type strain sequencing project: providing services to taxonomists for standard genome sequencing and annotation.</title>
        <authorList>
            <consortium name="The Broad Institute Genomics Platform"/>
            <consortium name="The Broad Institute Genome Sequencing Center for Infectious Disease"/>
            <person name="Wu L."/>
            <person name="Ma J."/>
        </authorList>
    </citation>
    <scope>NUCLEOTIDE SEQUENCE [LARGE SCALE GENOMIC DNA]</scope>
    <source>
        <strain evidence="2">JCM 18303</strain>
    </source>
</reference>
<organism evidence="1 2">
    <name type="scientific">Pseudonocardia eucalypti</name>
    <dbReference type="NCBI Taxonomy" id="648755"/>
    <lineage>
        <taxon>Bacteria</taxon>
        <taxon>Bacillati</taxon>
        <taxon>Actinomycetota</taxon>
        <taxon>Actinomycetes</taxon>
        <taxon>Pseudonocardiales</taxon>
        <taxon>Pseudonocardiaceae</taxon>
        <taxon>Pseudonocardia</taxon>
    </lineage>
</organism>
<evidence type="ECO:0000313" key="2">
    <source>
        <dbReference type="Proteomes" id="UP001428817"/>
    </source>
</evidence>
<evidence type="ECO:0000313" key="1">
    <source>
        <dbReference type="EMBL" id="GAA5171514.1"/>
    </source>
</evidence>
<dbReference type="Proteomes" id="UP001428817">
    <property type="component" value="Unassembled WGS sequence"/>
</dbReference>
<name>A0ABP9R464_9PSEU</name>
<proteinExistence type="predicted"/>
<comment type="caution">
    <text evidence="1">The sequence shown here is derived from an EMBL/GenBank/DDBJ whole genome shotgun (WGS) entry which is preliminary data.</text>
</comment>
<accession>A0ABP9R464</accession>
<dbReference type="EMBL" id="BAABJP010000048">
    <property type="protein sequence ID" value="GAA5171514.1"/>
    <property type="molecule type" value="Genomic_DNA"/>
</dbReference>
<keyword evidence="2" id="KW-1185">Reference proteome</keyword>